<evidence type="ECO:0000313" key="1">
    <source>
        <dbReference type="EMBL" id="KHF24453.1"/>
    </source>
</evidence>
<dbReference type="eggNOG" id="COG0526">
    <property type="taxonomic scope" value="Bacteria"/>
</dbReference>
<name>A0A0B0H2L8_SOVGS</name>
<gene>
    <name evidence="1" type="ORF">JV46_28350</name>
</gene>
<proteinExistence type="predicted"/>
<sequence>MVRLEFYYREGCHLCESMWHELGDYRSRNNLEFSCIDISRDESLETRYGDMVPVLAHGERVICNYFLDPELLDAFLVNPD</sequence>
<comment type="caution">
    <text evidence="1">The sequence shown here is derived from an EMBL/GenBank/DDBJ whole genome shotgun (WGS) entry which is preliminary data.</text>
</comment>
<keyword evidence="2" id="KW-1185">Reference proteome</keyword>
<dbReference type="InterPro" id="IPR036249">
    <property type="entry name" value="Thioredoxin-like_sf"/>
</dbReference>
<dbReference type="SUPFAM" id="SSF52833">
    <property type="entry name" value="Thioredoxin-like"/>
    <property type="match status" value="1"/>
</dbReference>
<protein>
    <submittedName>
        <fullName evidence="1">Glutaredoxin domain-containing protein</fullName>
    </submittedName>
</protein>
<dbReference type="Proteomes" id="UP000030856">
    <property type="component" value="Unassembled WGS sequence"/>
</dbReference>
<reference evidence="1 2" key="1">
    <citation type="journal article" date="2014" name="BMC Genomics">
        <title>The genome of the intracellular bacterium of the coastal bivalve, Solemya velum: a blueprint for thriving in and out of symbiosis.</title>
        <authorList>
            <person name="Dmytrenko O."/>
            <person name="Russell S.L."/>
            <person name="Loo W.T."/>
            <person name="Fontanez K.M."/>
            <person name="Liao L."/>
            <person name="Roeselers G."/>
            <person name="Sharma R."/>
            <person name="Stewart F.J."/>
            <person name="Newton I.L."/>
            <person name="Woyke T."/>
            <person name="Wu D."/>
            <person name="Lang J.M."/>
            <person name="Eisen J.A."/>
            <person name="Cavanaugh C.M."/>
        </authorList>
    </citation>
    <scope>NUCLEOTIDE SEQUENCE [LARGE SCALE GENOMIC DNA]</scope>
    <source>
        <strain evidence="1 2">WH</strain>
    </source>
</reference>
<dbReference type="RefSeq" id="WP_043118622.1">
    <property type="nucleotide sequence ID" value="NZ_JRAA01000003.1"/>
</dbReference>
<dbReference type="GeneID" id="86991716"/>
<evidence type="ECO:0000313" key="2">
    <source>
        <dbReference type="Proteomes" id="UP000030856"/>
    </source>
</evidence>
<dbReference type="AlphaFoldDB" id="A0A0B0H2L8"/>
<organism evidence="1 2">
    <name type="scientific">Solemya velum gill symbiont</name>
    <dbReference type="NCBI Taxonomy" id="2340"/>
    <lineage>
        <taxon>Bacteria</taxon>
        <taxon>Pseudomonadati</taxon>
        <taxon>Pseudomonadota</taxon>
        <taxon>Gammaproteobacteria</taxon>
        <taxon>sulfur-oxidizing symbionts</taxon>
    </lineage>
</organism>
<dbReference type="STRING" id="2340.JV46_28350"/>
<dbReference type="Gene3D" id="3.40.30.10">
    <property type="entry name" value="Glutaredoxin"/>
    <property type="match status" value="1"/>
</dbReference>
<accession>A0A0B0H2L8</accession>
<dbReference type="Pfam" id="PF05768">
    <property type="entry name" value="Glrx-like"/>
    <property type="match status" value="1"/>
</dbReference>
<dbReference type="EMBL" id="JRAA01000003">
    <property type="protein sequence ID" value="KHF24453.1"/>
    <property type="molecule type" value="Genomic_DNA"/>
</dbReference>
<dbReference type="OrthoDB" id="8537427at2"/>
<dbReference type="InterPro" id="IPR008554">
    <property type="entry name" value="Glutaredoxin-like"/>
</dbReference>